<keyword evidence="2" id="KW-1185">Reference proteome</keyword>
<comment type="caution">
    <text evidence="1">The sequence shown here is derived from an EMBL/GenBank/DDBJ whole genome shotgun (WGS) entry which is preliminary data.</text>
</comment>
<protein>
    <submittedName>
        <fullName evidence="1">Uncharacterized protein</fullName>
    </submittedName>
</protein>
<dbReference type="EMBL" id="CACRXK020001574">
    <property type="protein sequence ID" value="CAB3989959.1"/>
    <property type="molecule type" value="Genomic_DNA"/>
</dbReference>
<name>A0A7D9HPD8_PARCT</name>
<accession>A0A7D9HPD8</accession>
<dbReference type="Proteomes" id="UP001152795">
    <property type="component" value="Unassembled WGS sequence"/>
</dbReference>
<organism evidence="1 2">
    <name type="scientific">Paramuricea clavata</name>
    <name type="common">Red gorgonian</name>
    <name type="synonym">Violescent sea-whip</name>
    <dbReference type="NCBI Taxonomy" id="317549"/>
    <lineage>
        <taxon>Eukaryota</taxon>
        <taxon>Metazoa</taxon>
        <taxon>Cnidaria</taxon>
        <taxon>Anthozoa</taxon>
        <taxon>Octocorallia</taxon>
        <taxon>Malacalcyonacea</taxon>
        <taxon>Plexauridae</taxon>
        <taxon>Paramuricea</taxon>
    </lineage>
</organism>
<reference evidence="1" key="1">
    <citation type="submission" date="2020-04" db="EMBL/GenBank/DDBJ databases">
        <authorList>
            <person name="Alioto T."/>
            <person name="Alioto T."/>
            <person name="Gomez Garrido J."/>
        </authorList>
    </citation>
    <scope>NUCLEOTIDE SEQUENCE</scope>
    <source>
        <strain evidence="1">A484AB</strain>
    </source>
</reference>
<sequence length="160" mass="18380">MAESLDESDHLLVLEDYFDDEELDISFSNMSIDDVPPRSSTPKECVLQEPNVEESPIGEKHHLTPSSKQSLPKPKRFNVGGKPSGYEVTCRKKDLEMLLKQSFELKEGSEITVESLLSWLGFEHDKKVLLSRHIKDFFPGVYTRRVNKGGHEQYPFYYSV</sequence>
<gene>
    <name evidence="1" type="ORF">PACLA_8A036054</name>
</gene>
<proteinExistence type="predicted"/>
<evidence type="ECO:0000313" key="1">
    <source>
        <dbReference type="EMBL" id="CAB3989959.1"/>
    </source>
</evidence>
<dbReference type="OrthoDB" id="10454870at2759"/>
<evidence type="ECO:0000313" key="2">
    <source>
        <dbReference type="Proteomes" id="UP001152795"/>
    </source>
</evidence>
<dbReference type="AlphaFoldDB" id="A0A7D9HPD8"/>